<feature type="transmembrane region" description="Helical" evidence="1">
    <location>
        <begin position="6"/>
        <end position="33"/>
    </location>
</feature>
<dbReference type="AlphaFoldDB" id="S7PYN6"/>
<feature type="transmembrane region" description="Helical" evidence="1">
    <location>
        <begin position="45"/>
        <end position="70"/>
    </location>
</feature>
<reference evidence="3 4" key="1">
    <citation type="journal article" date="2012" name="Science">
        <title>The Paleozoic origin of enzymatic lignin decomposition reconstructed from 31 fungal genomes.</title>
        <authorList>
            <person name="Floudas D."/>
            <person name="Binder M."/>
            <person name="Riley R."/>
            <person name="Barry K."/>
            <person name="Blanchette R.A."/>
            <person name="Henrissat B."/>
            <person name="Martinez A.T."/>
            <person name="Otillar R."/>
            <person name="Spatafora J.W."/>
            <person name="Yadav J.S."/>
            <person name="Aerts A."/>
            <person name="Benoit I."/>
            <person name="Boyd A."/>
            <person name="Carlson A."/>
            <person name="Copeland A."/>
            <person name="Coutinho P.M."/>
            <person name="de Vries R.P."/>
            <person name="Ferreira P."/>
            <person name="Findley K."/>
            <person name="Foster B."/>
            <person name="Gaskell J."/>
            <person name="Glotzer D."/>
            <person name="Gorecki P."/>
            <person name="Heitman J."/>
            <person name="Hesse C."/>
            <person name="Hori C."/>
            <person name="Igarashi K."/>
            <person name="Jurgens J.A."/>
            <person name="Kallen N."/>
            <person name="Kersten P."/>
            <person name="Kohler A."/>
            <person name="Kuees U."/>
            <person name="Kumar T.K.A."/>
            <person name="Kuo A."/>
            <person name="LaButti K."/>
            <person name="Larrondo L.F."/>
            <person name="Lindquist E."/>
            <person name="Ling A."/>
            <person name="Lombard V."/>
            <person name="Lucas S."/>
            <person name="Lundell T."/>
            <person name="Martin R."/>
            <person name="McLaughlin D.J."/>
            <person name="Morgenstern I."/>
            <person name="Morin E."/>
            <person name="Murat C."/>
            <person name="Nagy L.G."/>
            <person name="Nolan M."/>
            <person name="Ohm R.A."/>
            <person name="Patyshakuliyeva A."/>
            <person name="Rokas A."/>
            <person name="Ruiz-Duenas F.J."/>
            <person name="Sabat G."/>
            <person name="Salamov A."/>
            <person name="Samejima M."/>
            <person name="Schmutz J."/>
            <person name="Slot J.C."/>
            <person name="St John F."/>
            <person name="Stenlid J."/>
            <person name="Sun H."/>
            <person name="Sun S."/>
            <person name="Syed K."/>
            <person name="Tsang A."/>
            <person name="Wiebenga A."/>
            <person name="Young D."/>
            <person name="Pisabarro A."/>
            <person name="Eastwood D.C."/>
            <person name="Martin F."/>
            <person name="Cullen D."/>
            <person name="Grigoriev I.V."/>
            <person name="Hibbett D.S."/>
        </authorList>
    </citation>
    <scope>NUCLEOTIDE SEQUENCE [LARGE SCALE GENOMIC DNA]</scope>
    <source>
        <strain evidence="3 4">ATCC 11539</strain>
    </source>
</reference>
<protein>
    <recommendedName>
        <fullName evidence="2">DUF6534 domain-containing protein</fullName>
    </recommendedName>
</protein>
<feature type="domain" description="DUF6534" evidence="2">
    <location>
        <begin position="186"/>
        <end position="273"/>
    </location>
</feature>
<dbReference type="HOGENOM" id="CLU_046025_5_4_1"/>
<feature type="transmembrane region" description="Helical" evidence="1">
    <location>
        <begin position="142"/>
        <end position="160"/>
    </location>
</feature>
<dbReference type="Pfam" id="PF20152">
    <property type="entry name" value="DUF6534"/>
    <property type="match status" value="1"/>
</dbReference>
<accession>S7PYN6</accession>
<dbReference type="PANTHER" id="PTHR40465:SF1">
    <property type="entry name" value="DUF6534 DOMAIN-CONTAINING PROTEIN"/>
    <property type="match status" value="1"/>
</dbReference>
<keyword evidence="4" id="KW-1185">Reference proteome</keyword>
<dbReference type="GeneID" id="19302382"/>
<evidence type="ECO:0000313" key="3">
    <source>
        <dbReference type="EMBL" id="EPQ52563.1"/>
    </source>
</evidence>
<name>S7PYN6_GLOTA</name>
<keyword evidence="1" id="KW-0812">Transmembrane</keyword>
<sequence length="289" mass="31971">MSPLDLTFGALFNGALFSHMMYGLTCAQAIYYFRNYSEDSTWVKATAGIVWIMDTLQQLFLVLALWFYLIGGREDTGSAFGNTNWALLAQVVPSETCVLVVECFYIRRIWILSRRSKRSLLLFCPVALEIGEWMMSLTQMTLVLTHVFCALIVIGVAYAAKCFGLPAFNGSVTYEWLIGISGTCRVIADLGIAVSMIYILCKSYRGGVTPKFNSLIRMLAGYALATGVVTSIAAIGYLAVYLAMPLNFVYIGVYVVHEKIYVNSILASLNSRETLRSLAAQELDIPDIA</sequence>
<evidence type="ECO:0000256" key="1">
    <source>
        <dbReference type="SAM" id="Phobius"/>
    </source>
</evidence>
<dbReference type="PANTHER" id="PTHR40465">
    <property type="entry name" value="CHROMOSOME 1, WHOLE GENOME SHOTGUN SEQUENCE"/>
    <property type="match status" value="1"/>
</dbReference>
<dbReference type="InterPro" id="IPR045339">
    <property type="entry name" value="DUF6534"/>
</dbReference>
<evidence type="ECO:0000313" key="4">
    <source>
        <dbReference type="Proteomes" id="UP000030669"/>
    </source>
</evidence>
<dbReference type="OMA" id="TYLICAY"/>
<gene>
    <name evidence="3" type="ORF">GLOTRDRAFT_131797</name>
</gene>
<feature type="transmembrane region" description="Helical" evidence="1">
    <location>
        <begin position="85"/>
        <end position="106"/>
    </location>
</feature>
<proteinExistence type="predicted"/>
<keyword evidence="1" id="KW-0472">Membrane</keyword>
<dbReference type="OrthoDB" id="2745105at2759"/>
<keyword evidence="1" id="KW-1133">Transmembrane helix</keyword>
<dbReference type="RefSeq" id="XP_007868865.1">
    <property type="nucleotide sequence ID" value="XM_007870674.1"/>
</dbReference>
<dbReference type="eggNOG" id="ENOG502RC4W">
    <property type="taxonomic scope" value="Eukaryota"/>
</dbReference>
<dbReference type="EMBL" id="KB469307">
    <property type="protein sequence ID" value="EPQ52563.1"/>
    <property type="molecule type" value="Genomic_DNA"/>
</dbReference>
<feature type="transmembrane region" description="Helical" evidence="1">
    <location>
        <begin position="176"/>
        <end position="201"/>
    </location>
</feature>
<organism evidence="3 4">
    <name type="scientific">Gloeophyllum trabeum (strain ATCC 11539 / FP-39264 / Madison 617)</name>
    <name type="common">Brown rot fungus</name>
    <dbReference type="NCBI Taxonomy" id="670483"/>
    <lineage>
        <taxon>Eukaryota</taxon>
        <taxon>Fungi</taxon>
        <taxon>Dikarya</taxon>
        <taxon>Basidiomycota</taxon>
        <taxon>Agaricomycotina</taxon>
        <taxon>Agaricomycetes</taxon>
        <taxon>Gloeophyllales</taxon>
        <taxon>Gloeophyllaceae</taxon>
        <taxon>Gloeophyllum</taxon>
    </lineage>
</organism>
<evidence type="ECO:0000259" key="2">
    <source>
        <dbReference type="Pfam" id="PF20152"/>
    </source>
</evidence>
<dbReference type="KEGG" id="gtr:GLOTRDRAFT_131797"/>
<feature type="transmembrane region" description="Helical" evidence="1">
    <location>
        <begin position="222"/>
        <end position="242"/>
    </location>
</feature>
<dbReference type="Proteomes" id="UP000030669">
    <property type="component" value="Unassembled WGS sequence"/>
</dbReference>